<proteinExistence type="predicted"/>
<name>A0A1Q3DB74_CEPFO</name>
<dbReference type="AlphaFoldDB" id="A0A1Q3DB74"/>
<feature type="non-terminal residue" evidence="1">
    <location>
        <position position="1"/>
    </location>
</feature>
<sequence>LTDKPLSQVLEKPDTLGRLVKWSVELGEYDVRYEARPVIKSQVLADFMGDNTPTEYTEEDSSEIEESDKGIWKLSVDGSSCVSRSGVGLVLTSPDGWTLEYAMRFGFKTTTMMQNGKL</sequence>
<reference evidence="2" key="1">
    <citation type="submission" date="2016-04" db="EMBL/GenBank/DDBJ databases">
        <title>Cephalotus genome sequencing.</title>
        <authorList>
            <person name="Fukushima K."/>
            <person name="Hasebe M."/>
            <person name="Fang X."/>
        </authorList>
    </citation>
    <scope>NUCLEOTIDE SEQUENCE [LARGE SCALE GENOMIC DNA]</scope>
    <source>
        <strain evidence="2">cv. St1</strain>
    </source>
</reference>
<protein>
    <recommendedName>
        <fullName evidence="3">RVT_3 domain-containing protein</fullName>
    </recommendedName>
</protein>
<dbReference type="InParanoid" id="A0A1Q3DB74"/>
<comment type="caution">
    <text evidence="1">The sequence shown here is derived from an EMBL/GenBank/DDBJ whole genome shotgun (WGS) entry which is preliminary data.</text>
</comment>
<evidence type="ECO:0008006" key="3">
    <source>
        <dbReference type="Google" id="ProtNLM"/>
    </source>
</evidence>
<evidence type="ECO:0000313" key="2">
    <source>
        <dbReference type="Proteomes" id="UP000187406"/>
    </source>
</evidence>
<dbReference type="PANTHER" id="PTHR48475:SF2">
    <property type="entry name" value="RIBONUCLEASE H"/>
    <property type="match status" value="1"/>
</dbReference>
<accession>A0A1Q3DB74</accession>
<keyword evidence="2" id="KW-1185">Reference proteome</keyword>
<gene>
    <name evidence="1" type="ORF">CFOL_v3_33138</name>
</gene>
<dbReference type="Proteomes" id="UP000187406">
    <property type="component" value="Unassembled WGS sequence"/>
</dbReference>
<organism evidence="1 2">
    <name type="scientific">Cephalotus follicularis</name>
    <name type="common">Albany pitcher plant</name>
    <dbReference type="NCBI Taxonomy" id="3775"/>
    <lineage>
        <taxon>Eukaryota</taxon>
        <taxon>Viridiplantae</taxon>
        <taxon>Streptophyta</taxon>
        <taxon>Embryophyta</taxon>
        <taxon>Tracheophyta</taxon>
        <taxon>Spermatophyta</taxon>
        <taxon>Magnoliopsida</taxon>
        <taxon>eudicotyledons</taxon>
        <taxon>Gunneridae</taxon>
        <taxon>Pentapetalae</taxon>
        <taxon>rosids</taxon>
        <taxon>fabids</taxon>
        <taxon>Oxalidales</taxon>
        <taxon>Cephalotaceae</taxon>
        <taxon>Cephalotus</taxon>
    </lineage>
</organism>
<dbReference type="OrthoDB" id="1730596at2759"/>
<dbReference type="EMBL" id="BDDD01005705">
    <property type="protein sequence ID" value="GAV89724.1"/>
    <property type="molecule type" value="Genomic_DNA"/>
</dbReference>
<evidence type="ECO:0000313" key="1">
    <source>
        <dbReference type="EMBL" id="GAV89724.1"/>
    </source>
</evidence>
<dbReference type="PANTHER" id="PTHR48475">
    <property type="entry name" value="RIBONUCLEASE H"/>
    <property type="match status" value="1"/>
</dbReference>